<keyword evidence="15" id="KW-1185">Reference proteome</keyword>
<dbReference type="Pfam" id="PF21040">
    <property type="entry name" value="CEP104-like_TOG"/>
    <property type="match status" value="1"/>
</dbReference>
<evidence type="ECO:0000256" key="9">
    <source>
        <dbReference type="ARBA" id="ARBA00059645"/>
    </source>
</evidence>
<dbReference type="PANTHER" id="PTHR13371">
    <property type="entry name" value="GLYCINE-, GLUTAMATE-, THIENYLCYCLOHEXYLPIPERIDINE-BINDING PROTEIN"/>
    <property type="match status" value="1"/>
</dbReference>
<comment type="function">
    <text evidence="9">Required for ciliogenesis and for structural integrity at the ciliary tip.</text>
</comment>
<keyword evidence="4" id="KW-0963">Cytoplasm</keyword>
<dbReference type="InterPro" id="IPR052607">
    <property type="entry name" value="CEP104-like"/>
</dbReference>
<evidence type="ECO:0000256" key="8">
    <source>
        <dbReference type="ARBA" id="ARBA00023273"/>
    </source>
</evidence>
<dbReference type="PANTHER" id="PTHR13371:SF0">
    <property type="entry name" value="CENTROSOMAL PROTEIN OF 104 KDA"/>
    <property type="match status" value="1"/>
</dbReference>
<dbReference type="InterPro" id="IPR011989">
    <property type="entry name" value="ARM-like"/>
</dbReference>
<evidence type="ECO:0000313" key="14">
    <source>
        <dbReference type="EMBL" id="KAK2189454.1"/>
    </source>
</evidence>
<feature type="region of interest" description="Disordered" evidence="12">
    <location>
        <begin position="860"/>
        <end position="893"/>
    </location>
</feature>
<dbReference type="SMART" id="SM01349">
    <property type="entry name" value="TOG"/>
    <property type="match status" value="1"/>
</dbReference>
<organism evidence="14 15">
    <name type="scientific">Ridgeia piscesae</name>
    <name type="common">Tubeworm</name>
    <dbReference type="NCBI Taxonomy" id="27915"/>
    <lineage>
        <taxon>Eukaryota</taxon>
        <taxon>Metazoa</taxon>
        <taxon>Spiralia</taxon>
        <taxon>Lophotrochozoa</taxon>
        <taxon>Annelida</taxon>
        <taxon>Polychaeta</taxon>
        <taxon>Sedentaria</taxon>
        <taxon>Canalipalpata</taxon>
        <taxon>Sabellida</taxon>
        <taxon>Siboglinidae</taxon>
        <taxon>Ridgeia</taxon>
    </lineage>
</organism>
<dbReference type="SUPFAM" id="SSF49785">
    <property type="entry name" value="Galactose-binding domain-like"/>
    <property type="match status" value="1"/>
</dbReference>
<dbReference type="GO" id="GO:0005929">
    <property type="term" value="C:cilium"/>
    <property type="evidence" value="ECO:0007669"/>
    <property type="project" value="UniProtKB-SubCell"/>
</dbReference>
<feature type="compositionally biased region" description="Basic and acidic residues" evidence="12">
    <location>
        <begin position="674"/>
        <end position="705"/>
    </location>
</feature>
<feature type="domain" description="TOG" evidence="13">
    <location>
        <begin position="398"/>
        <end position="648"/>
    </location>
</feature>
<evidence type="ECO:0000256" key="5">
    <source>
        <dbReference type="ARBA" id="ARBA00022737"/>
    </source>
</evidence>
<evidence type="ECO:0000256" key="10">
    <source>
        <dbReference type="ARBA" id="ARBA00065345"/>
    </source>
</evidence>
<comment type="subunit">
    <text evidence="10">Interacts with CCP110 and CEP97. Interacts with ARMC9, TOGARAM1, CCDC66 and CSPP1.</text>
</comment>
<dbReference type="AlphaFoldDB" id="A0AAD9P775"/>
<keyword evidence="5" id="KW-0677">Repeat</keyword>
<name>A0AAD9P775_RIDPI</name>
<gene>
    <name evidence="14" type="ORF">NP493_106g04037</name>
</gene>
<evidence type="ECO:0000259" key="13">
    <source>
        <dbReference type="SMART" id="SM01349"/>
    </source>
</evidence>
<dbReference type="Pfam" id="PF21039">
    <property type="entry name" value="CEP104_ZnF"/>
    <property type="match status" value="1"/>
</dbReference>
<keyword evidence="7" id="KW-0206">Cytoskeleton</keyword>
<dbReference type="EMBL" id="JAODUO010000106">
    <property type="protein sequence ID" value="KAK2189454.1"/>
    <property type="molecule type" value="Genomic_DNA"/>
</dbReference>
<evidence type="ECO:0000256" key="1">
    <source>
        <dbReference type="ARBA" id="ARBA00004114"/>
    </source>
</evidence>
<comment type="caution">
    <text evidence="14">The sequence shown here is derived from an EMBL/GenBank/DDBJ whole genome shotgun (WGS) entry which is preliminary data.</text>
</comment>
<dbReference type="Proteomes" id="UP001209878">
    <property type="component" value="Unassembled WGS sequence"/>
</dbReference>
<dbReference type="Pfam" id="PF21038">
    <property type="entry name" value="CEP104_N"/>
    <property type="match status" value="1"/>
</dbReference>
<evidence type="ECO:0000256" key="11">
    <source>
        <dbReference type="ARBA" id="ARBA00068547"/>
    </source>
</evidence>
<proteinExistence type="predicted"/>
<dbReference type="GO" id="GO:0000922">
    <property type="term" value="C:spindle pole"/>
    <property type="evidence" value="ECO:0007669"/>
    <property type="project" value="UniProtKB-SubCell"/>
</dbReference>
<comment type="subcellular location">
    <subcellularLocation>
        <location evidence="2">Cell projection</location>
        <location evidence="2">Cilium</location>
    </subcellularLocation>
    <subcellularLocation>
        <location evidence="1">Cytoplasm</location>
        <location evidence="1">Cytoskeleton</location>
        <location evidence="1">Microtubule organizing center</location>
        <location evidence="1">Centrosome</location>
        <location evidence="1">Centriole</location>
    </subcellularLocation>
    <subcellularLocation>
        <location evidence="3">Cytoplasm</location>
        <location evidence="3">Cytoskeleton</location>
        <location evidence="3">Spindle pole</location>
    </subcellularLocation>
</comment>
<dbReference type="Gene3D" id="1.25.10.10">
    <property type="entry name" value="Leucine-rich Repeat Variant"/>
    <property type="match status" value="1"/>
</dbReference>
<dbReference type="FunFam" id="1.25.10.10:FF:000200">
    <property type="entry name" value="Centrosomal protein of 104 kDa"/>
    <property type="match status" value="1"/>
</dbReference>
<evidence type="ECO:0000256" key="7">
    <source>
        <dbReference type="ARBA" id="ARBA00023212"/>
    </source>
</evidence>
<evidence type="ECO:0000256" key="2">
    <source>
        <dbReference type="ARBA" id="ARBA00004138"/>
    </source>
</evidence>
<accession>A0AAD9P775</accession>
<keyword evidence="6" id="KW-0175">Coiled coil</keyword>
<evidence type="ECO:0000256" key="12">
    <source>
        <dbReference type="SAM" id="MobiDB-lite"/>
    </source>
</evidence>
<evidence type="ECO:0000256" key="4">
    <source>
        <dbReference type="ARBA" id="ARBA00022490"/>
    </source>
</evidence>
<dbReference type="GO" id="GO:0005814">
    <property type="term" value="C:centriole"/>
    <property type="evidence" value="ECO:0007669"/>
    <property type="project" value="UniProtKB-SubCell"/>
</dbReference>
<keyword evidence="8" id="KW-0966">Cell projection</keyword>
<evidence type="ECO:0000256" key="3">
    <source>
        <dbReference type="ARBA" id="ARBA00004647"/>
    </source>
</evidence>
<feature type="region of interest" description="Disordered" evidence="12">
    <location>
        <begin position="646"/>
        <end position="722"/>
    </location>
</feature>
<evidence type="ECO:0000313" key="15">
    <source>
        <dbReference type="Proteomes" id="UP001209878"/>
    </source>
</evidence>
<dbReference type="InterPro" id="IPR008979">
    <property type="entry name" value="Galactose-bd-like_sf"/>
</dbReference>
<dbReference type="InterPro" id="IPR048738">
    <property type="entry name" value="CEP104_Znf"/>
</dbReference>
<evidence type="ECO:0000256" key="6">
    <source>
        <dbReference type="ARBA" id="ARBA00023054"/>
    </source>
</evidence>
<reference evidence="14" key="1">
    <citation type="journal article" date="2023" name="Mol. Biol. Evol.">
        <title>Third-Generation Sequencing Reveals the Adaptive Role of the Epigenome in Three Deep-Sea Polychaetes.</title>
        <authorList>
            <person name="Perez M."/>
            <person name="Aroh O."/>
            <person name="Sun Y."/>
            <person name="Lan Y."/>
            <person name="Juniper S.K."/>
            <person name="Young C.R."/>
            <person name="Angers B."/>
            <person name="Qian P.Y."/>
        </authorList>
    </citation>
    <scope>NUCLEOTIDE SEQUENCE</scope>
    <source>
        <strain evidence="14">R07B-5</strain>
    </source>
</reference>
<dbReference type="InterPro" id="IPR034085">
    <property type="entry name" value="TOG"/>
</dbReference>
<protein>
    <recommendedName>
        <fullName evidence="11">Centrosomal protein of 104 kDa</fullName>
    </recommendedName>
</protein>
<sequence length="893" mass="100729">MPGKTAFRVVHVSGQDDKFKAIELNIHSPTTKGWQSGRFCLYPQDIVIQLEKKVRLKKIQLLSHQYLIATKVEFYVGDVPDGHTPSLQNARYTRLGYVALSDNSNSNYKARELKSVHVDAVGVFVKFVIHKNHINKHNLYNQVGIVALNVIGDDLNDRPDYPEVEDEKAPSDQALAGLTNDAQNISPLDDLAFDMYQDPEVAQIIRKLETKKQEAALQERYDYAKRLKIAIQELQKVGEKLGKFEVEKRQAVENEDYDKAKLKKVYMDEYRLQVYKDLHVHDLLEMAGSRHPQVIDLEPVRKATPPHLAEIPPASPVPGQHSPSPKLHEERPLPSIKSKHPDEESETPQPPSTPYEERPLPASKNRGVDQLTIDQPEEEPSGTVTGEAEEMSDKDQRNAASAIDEFKLGLVAKVYSKVWSNREEGLRELYRHLEELPGTTDKDDAKNKFRAATFLIERTLRDKVFAVFTTSFSVLQMMSTTYAAKHKIHKSDLSFAIEKTLPILIQKTGDTAVRTRETAANFILEESKFPEVKSLHIVPHECLKPFKLTIAPRLALSRTELIANLYQEHGLQNSGLTVENMMKFCTQAIRHTAGEVRERAEKIIKALYKDVGQPVKEYLPPDDEKVRRNVLYKKLFEAFDQIDGKPSKDELKRQKQQSEAAKQKEVQALQEQLNHLKDMTSGKVPIDESVLKGDSDGTKGKDKKEKRNKMKSNKPVTTAAVDPPIEEESDSLLCSTCIFCNESNEKFTAEGLDLHYWKNCPMLKRCSNCNQVVEIAGLTDHLLSECEAKSNFQKCPRCTEAVLVADFQQHIADKKHPAAESNKSHCPLCHLNIPLGEEGWKVHLMGKDGCKQNPRRQEALNLNSKLGAGRGAGGRGAKMTPKPGPSKVTPRRT</sequence>
<feature type="region of interest" description="Disordered" evidence="12">
    <location>
        <begin position="305"/>
        <end position="398"/>
    </location>
</feature>
<dbReference type="InterPro" id="IPR048739">
    <property type="entry name" value="CEP104_N"/>
</dbReference>